<evidence type="ECO:0000256" key="1">
    <source>
        <dbReference type="SAM" id="MobiDB-lite"/>
    </source>
</evidence>
<proteinExistence type="predicted"/>
<feature type="compositionally biased region" description="Polar residues" evidence="1">
    <location>
        <begin position="1"/>
        <end position="14"/>
    </location>
</feature>
<dbReference type="Proteomes" id="UP000828390">
    <property type="component" value="Unassembled WGS sequence"/>
</dbReference>
<evidence type="ECO:0000313" key="2">
    <source>
        <dbReference type="EMBL" id="KAH3785618.1"/>
    </source>
</evidence>
<accession>A0A9D4ETW4</accession>
<evidence type="ECO:0000313" key="3">
    <source>
        <dbReference type="Proteomes" id="UP000828390"/>
    </source>
</evidence>
<sequence>MATKTRLFNTSTPRWSRDLENHRHQHRESAGLNKHRLKEDPYDPLAREDHRHRIMQRNKATAH</sequence>
<feature type="region of interest" description="Disordered" evidence="1">
    <location>
        <begin position="1"/>
        <end position="63"/>
    </location>
</feature>
<dbReference type="AlphaFoldDB" id="A0A9D4ETW4"/>
<feature type="compositionally biased region" description="Basic and acidic residues" evidence="1">
    <location>
        <begin position="37"/>
        <end position="51"/>
    </location>
</feature>
<organism evidence="2 3">
    <name type="scientific">Dreissena polymorpha</name>
    <name type="common">Zebra mussel</name>
    <name type="synonym">Mytilus polymorpha</name>
    <dbReference type="NCBI Taxonomy" id="45954"/>
    <lineage>
        <taxon>Eukaryota</taxon>
        <taxon>Metazoa</taxon>
        <taxon>Spiralia</taxon>
        <taxon>Lophotrochozoa</taxon>
        <taxon>Mollusca</taxon>
        <taxon>Bivalvia</taxon>
        <taxon>Autobranchia</taxon>
        <taxon>Heteroconchia</taxon>
        <taxon>Euheterodonta</taxon>
        <taxon>Imparidentia</taxon>
        <taxon>Neoheterodontei</taxon>
        <taxon>Myida</taxon>
        <taxon>Dreissenoidea</taxon>
        <taxon>Dreissenidae</taxon>
        <taxon>Dreissena</taxon>
    </lineage>
</organism>
<gene>
    <name evidence="2" type="ORF">DPMN_163711</name>
</gene>
<feature type="compositionally biased region" description="Basic residues" evidence="1">
    <location>
        <begin position="52"/>
        <end position="63"/>
    </location>
</feature>
<reference evidence="2" key="1">
    <citation type="journal article" date="2019" name="bioRxiv">
        <title>The Genome of the Zebra Mussel, Dreissena polymorpha: A Resource for Invasive Species Research.</title>
        <authorList>
            <person name="McCartney M.A."/>
            <person name="Auch B."/>
            <person name="Kono T."/>
            <person name="Mallez S."/>
            <person name="Zhang Y."/>
            <person name="Obille A."/>
            <person name="Becker A."/>
            <person name="Abrahante J.E."/>
            <person name="Garbe J."/>
            <person name="Badalamenti J.P."/>
            <person name="Herman A."/>
            <person name="Mangelson H."/>
            <person name="Liachko I."/>
            <person name="Sullivan S."/>
            <person name="Sone E.D."/>
            <person name="Koren S."/>
            <person name="Silverstein K.A.T."/>
            <person name="Beckman K.B."/>
            <person name="Gohl D.M."/>
        </authorList>
    </citation>
    <scope>NUCLEOTIDE SEQUENCE</scope>
    <source>
        <strain evidence="2">Duluth1</strain>
        <tissue evidence="2">Whole animal</tissue>
    </source>
</reference>
<reference evidence="2" key="2">
    <citation type="submission" date="2020-11" db="EMBL/GenBank/DDBJ databases">
        <authorList>
            <person name="McCartney M.A."/>
            <person name="Auch B."/>
            <person name="Kono T."/>
            <person name="Mallez S."/>
            <person name="Becker A."/>
            <person name="Gohl D.M."/>
            <person name="Silverstein K.A.T."/>
            <person name="Koren S."/>
            <person name="Bechman K.B."/>
            <person name="Herman A."/>
            <person name="Abrahante J.E."/>
            <person name="Garbe J."/>
        </authorList>
    </citation>
    <scope>NUCLEOTIDE SEQUENCE</scope>
    <source>
        <strain evidence="2">Duluth1</strain>
        <tissue evidence="2">Whole animal</tissue>
    </source>
</reference>
<keyword evidence="3" id="KW-1185">Reference proteome</keyword>
<name>A0A9D4ETW4_DREPO</name>
<protein>
    <submittedName>
        <fullName evidence="2">Uncharacterized protein</fullName>
    </submittedName>
</protein>
<dbReference type="EMBL" id="JAIWYP010000008">
    <property type="protein sequence ID" value="KAH3785618.1"/>
    <property type="molecule type" value="Genomic_DNA"/>
</dbReference>
<comment type="caution">
    <text evidence="2">The sequence shown here is derived from an EMBL/GenBank/DDBJ whole genome shotgun (WGS) entry which is preliminary data.</text>
</comment>